<dbReference type="PANTHER" id="PTHR46148:SF59">
    <property type="entry name" value="NUCLEOTIDYLTRANSFERASE, RIBONUCLEASE H"/>
    <property type="match status" value="1"/>
</dbReference>
<dbReference type="AlphaFoldDB" id="A0A6L2J6I9"/>
<dbReference type="GO" id="GO:0016787">
    <property type="term" value="F:hydrolase activity"/>
    <property type="evidence" value="ECO:0007669"/>
    <property type="project" value="UniProtKB-KW"/>
</dbReference>
<feature type="compositionally biased region" description="Basic and acidic residues" evidence="7">
    <location>
        <begin position="577"/>
        <end position="586"/>
    </location>
</feature>
<keyword evidence="4" id="KW-0255">Endonuclease</keyword>
<dbReference type="Pfam" id="PF17917">
    <property type="entry name" value="RT_RNaseH"/>
    <property type="match status" value="1"/>
</dbReference>
<feature type="domain" description="Tf2-1-like SH3-like" evidence="9">
    <location>
        <begin position="770"/>
        <end position="820"/>
    </location>
</feature>
<dbReference type="InterPro" id="IPR056924">
    <property type="entry name" value="SH3_Tf2-1"/>
</dbReference>
<evidence type="ECO:0000256" key="6">
    <source>
        <dbReference type="ARBA" id="ARBA00022918"/>
    </source>
</evidence>
<sequence>MSSSTHCIILYDSDVEDAFSSTNIPNYTSASPNCSLASPGNTFSDPTENLTQNLLVALEISPFHDDPYMKVMQAYNAELPIQAPIAPPPSPKRARFLSHSTSDLATPPYIFKTEESSHKMPLERHEEYIETILNHLDKLPLECIEKMEDKIRGLGNGQVIIHQDFDRLETGLEKARTEITGLQKKQMGHDDEVVLARVRISTLEMIIEDIQNGFQKDINIMTQAAIRKLVQILQKSQEKSQKLDKNGHENGKSTQEPGIIKQSQPKSTMCVEGCNHVATALEAQVANMENADNTNRNTEPREAPVARKFSYKKFMSCQPFNFKGMEGAIGPISWFERTESVFSRSNCTKDCKVEFVTGTLTEEALSWWNSFAQHIGIEEAYKVTWSEFKKLMIKKYCPRTEEFAVLCPTMVPNSEKMMEVFIGGLPRSIEGNVTASKPQTLEEALTITQRLMDQVIKHNSVQGINDHKRKFDNMRTFTNNNNYHNNRNNNNRSNDHHQHQNRWQETGRDYVATPTENHGQVSYLQQGGPSDQELQKQRASYWKQSTTSVSDLSCLWKERELQKPVPKGKQQCLRKSKLAEGQERSPRSKRSHSPSNGENSDEKRLEDIPVVREFPRVFSEYLPNLPPVHQVEFQIDLIPRVALVARAPYILAPAEMQEMSNQLQELVDRGQGAVLMQREKVISYASRQLKPHEENYTTHDLELGAVVFALKIWRHYLYGKKCTIMIVRFATIMERLPSQILKSQNEAIKEKNVGAENLQGMDKAVEKGVIQFRKRRKLNPWYIRPFKILKRIGPVAYKLELPEELKNVHNTFHVSNLKKYLSDESLVIPMKELQLDEKLNFIKEPLEIMDREVKQLRQSRILIVKGLIPEMKPTQALTAIQTMVDHSQKWHDGPHLDKECPLNEEVKQVDEVKYAEFGHPAPFNESSGAKFHVGPPGYYTRKDNQTPSGEKRPNMLDTINTYMEGAVKRQAEHDEWLKTCCQNTEKSQIDHHKIIQKHESRVKTLAAEVETKVAKLEECKTIFANDEIPLYTPFYYSHKEIEYFFANSGFSDDENPESTEVKTSKVILKFKSNLPEETINHYVKPYVPPIPFPNRLKQHAEEALVHKTIESLKKIRINRPLVKEIRKMDNYSKYMKDLVANKQLTEEDDEEVLIFLALSEGTDIARITRKEPKPDKNGHENGKSTQDSGFYHQKSNKVNPGQFM</sequence>
<feature type="region of interest" description="Disordered" evidence="7">
    <location>
        <begin position="565"/>
        <end position="606"/>
    </location>
</feature>
<feature type="compositionally biased region" description="Basic and acidic residues" evidence="7">
    <location>
        <begin position="1167"/>
        <end position="1182"/>
    </location>
</feature>
<evidence type="ECO:0000259" key="9">
    <source>
        <dbReference type="Pfam" id="PF24626"/>
    </source>
</evidence>
<evidence type="ECO:0000256" key="3">
    <source>
        <dbReference type="ARBA" id="ARBA00022722"/>
    </source>
</evidence>
<feature type="region of interest" description="Disordered" evidence="7">
    <location>
        <begin position="1167"/>
        <end position="1204"/>
    </location>
</feature>
<dbReference type="InterPro" id="IPR041373">
    <property type="entry name" value="RT_RNaseH"/>
</dbReference>
<evidence type="ECO:0000313" key="10">
    <source>
        <dbReference type="EMBL" id="GEU32292.1"/>
    </source>
</evidence>
<dbReference type="EMBL" id="BKCJ010000339">
    <property type="protein sequence ID" value="GEU32292.1"/>
    <property type="molecule type" value="Genomic_DNA"/>
</dbReference>
<evidence type="ECO:0000259" key="8">
    <source>
        <dbReference type="Pfam" id="PF17917"/>
    </source>
</evidence>
<protein>
    <submittedName>
        <fullName evidence="10">Reverse transcriptase domain-containing protein</fullName>
    </submittedName>
</protein>
<reference evidence="10" key="1">
    <citation type="journal article" date="2019" name="Sci. Rep.">
        <title>Draft genome of Tanacetum cinerariifolium, the natural source of mosquito coil.</title>
        <authorList>
            <person name="Yamashiro T."/>
            <person name="Shiraishi A."/>
            <person name="Satake H."/>
            <person name="Nakayama K."/>
        </authorList>
    </citation>
    <scope>NUCLEOTIDE SEQUENCE</scope>
</reference>
<dbReference type="InterPro" id="IPR043502">
    <property type="entry name" value="DNA/RNA_pol_sf"/>
</dbReference>
<comment type="caution">
    <text evidence="10">The sequence shown here is derived from an EMBL/GenBank/DDBJ whole genome shotgun (WGS) entry which is preliminary data.</text>
</comment>
<keyword evidence="5" id="KW-0378">Hydrolase</keyword>
<dbReference type="GO" id="GO:0003964">
    <property type="term" value="F:RNA-directed DNA polymerase activity"/>
    <property type="evidence" value="ECO:0007669"/>
    <property type="project" value="UniProtKB-KW"/>
</dbReference>
<keyword evidence="6 10" id="KW-0695">RNA-directed DNA polymerase</keyword>
<organism evidence="10">
    <name type="scientific">Tanacetum cinerariifolium</name>
    <name type="common">Dalmatian daisy</name>
    <name type="synonym">Chrysanthemum cinerariifolium</name>
    <dbReference type="NCBI Taxonomy" id="118510"/>
    <lineage>
        <taxon>Eukaryota</taxon>
        <taxon>Viridiplantae</taxon>
        <taxon>Streptophyta</taxon>
        <taxon>Embryophyta</taxon>
        <taxon>Tracheophyta</taxon>
        <taxon>Spermatophyta</taxon>
        <taxon>Magnoliopsida</taxon>
        <taxon>eudicotyledons</taxon>
        <taxon>Gunneridae</taxon>
        <taxon>Pentapetalae</taxon>
        <taxon>asterids</taxon>
        <taxon>campanulids</taxon>
        <taxon>Asterales</taxon>
        <taxon>Asteraceae</taxon>
        <taxon>Asteroideae</taxon>
        <taxon>Anthemideae</taxon>
        <taxon>Anthemidinae</taxon>
        <taxon>Tanacetum</taxon>
    </lineage>
</organism>
<dbReference type="SUPFAM" id="SSF56672">
    <property type="entry name" value="DNA/RNA polymerases"/>
    <property type="match status" value="1"/>
</dbReference>
<dbReference type="PANTHER" id="PTHR46148">
    <property type="entry name" value="CHROMO DOMAIN-CONTAINING PROTEIN"/>
    <property type="match status" value="1"/>
</dbReference>
<keyword evidence="1" id="KW-0808">Transferase</keyword>
<keyword evidence="3" id="KW-0540">Nuclease</keyword>
<dbReference type="GO" id="GO:0004519">
    <property type="term" value="F:endonuclease activity"/>
    <property type="evidence" value="ECO:0007669"/>
    <property type="project" value="UniProtKB-KW"/>
</dbReference>
<name>A0A6L2J6I9_TANCI</name>
<gene>
    <name evidence="10" type="ORF">Tci_004270</name>
</gene>
<accession>A0A6L2J6I9</accession>
<evidence type="ECO:0000256" key="2">
    <source>
        <dbReference type="ARBA" id="ARBA00022695"/>
    </source>
</evidence>
<evidence type="ECO:0000256" key="4">
    <source>
        <dbReference type="ARBA" id="ARBA00022759"/>
    </source>
</evidence>
<keyword evidence="2" id="KW-0548">Nucleotidyltransferase</keyword>
<feature type="compositionally biased region" description="Low complexity" evidence="7">
    <location>
        <begin position="479"/>
        <end position="492"/>
    </location>
</feature>
<feature type="region of interest" description="Disordered" evidence="7">
    <location>
        <begin position="239"/>
        <end position="265"/>
    </location>
</feature>
<evidence type="ECO:0000256" key="1">
    <source>
        <dbReference type="ARBA" id="ARBA00022679"/>
    </source>
</evidence>
<feature type="compositionally biased region" description="Basic and acidic residues" evidence="7">
    <location>
        <begin position="239"/>
        <end position="251"/>
    </location>
</feature>
<evidence type="ECO:0000256" key="7">
    <source>
        <dbReference type="SAM" id="MobiDB-lite"/>
    </source>
</evidence>
<feature type="region of interest" description="Disordered" evidence="7">
    <location>
        <begin position="476"/>
        <end position="503"/>
    </location>
</feature>
<feature type="compositionally biased region" description="Polar residues" evidence="7">
    <location>
        <begin position="252"/>
        <end position="265"/>
    </location>
</feature>
<feature type="region of interest" description="Disordered" evidence="7">
    <location>
        <begin position="520"/>
        <end position="539"/>
    </location>
</feature>
<proteinExistence type="predicted"/>
<feature type="domain" description="Reverse transcriptase RNase H-like" evidence="8">
    <location>
        <begin position="668"/>
        <end position="725"/>
    </location>
</feature>
<evidence type="ECO:0000256" key="5">
    <source>
        <dbReference type="ARBA" id="ARBA00022801"/>
    </source>
</evidence>
<dbReference type="Pfam" id="PF24626">
    <property type="entry name" value="SH3_Tf2-1"/>
    <property type="match status" value="1"/>
</dbReference>
<feature type="compositionally biased region" description="Polar residues" evidence="7">
    <location>
        <begin position="520"/>
        <end position="529"/>
    </location>
</feature>